<keyword evidence="9" id="KW-1185">Reference proteome</keyword>
<dbReference type="EMBL" id="CP036273">
    <property type="protein sequence ID" value="QDU21156.1"/>
    <property type="molecule type" value="Genomic_DNA"/>
</dbReference>
<gene>
    <name evidence="8" type="ORF">ETAA1_31210</name>
</gene>
<protein>
    <submittedName>
        <fullName evidence="8">Cytochrome c</fullName>
    </submittedName>
</protein>
<dbReference type="PANTHER" id="PTHR30600">
    <property type="entry name" value="CYTOCHROME C PEROXIDASE-RELATED"/>
    <property type="match status" value="1"/>
</dbReference>
<dbReference type="PROSITE" id="PS51007">
    <property type="entry name" value="CYTC"/>
    <property type="match status" value="2"/>
</dbReference>
<sequence length="448" mass="47716">MSRLSPSGQRKVFGLGMVVTAVAVGYWTFFSDGLPIWRGPSASASEIAAGRELFEREWSANDPMARGDGLGPVFNARSCAACHFQGGLGGGGANEHNALGFEVLPRPGDHTFRSGTIHNFSTNPAVRETIGRLSQIHPTVTGSTTVTGTPDCQRTITVPDFNPVRTQPVQATALFGAGWIDLISDRAILRNARNRGVQNAVRELSLQFDDIPVGKVRHVAGGVGKFGWRGQFHTLSEFVSVACANELGLGTPDNPQAQPFTSHSPASEPDLDRTQVRQLVAFVKTLPRPIEADGGAHAARGRQLFGEIGCAACHVPDLGGVTGVYSDFLLYVMEDPVPSGGRGGSAYDPAPPELNLPGRPGSETEPNEWKTPPLWGVADSAPYWHDGTAPSLKDAVLKHRGNGKAVSERFKKLPAADQESVLAFLGTLKAPPDAQPLRNSAVTRLARK</sequence>
<dbReference type="InterPro" id="IPR051395">
    <property type="entry name" value="Cytochrome_c_Peroxidase/MauG"/>
</dbReference>
<evidence type="ECO:0000313" key="9">
    <source>
        <dbReference type="Proteomes" id="UP000319576"/>
    </source>
</evidence>
<organism evidence="8 9">
    <name type="scientific">Urbifossiella limnaea</name>
    <dbReference type="NCBI Taxonomy" id="2528023"/>
    <lineage>
        <taxon>Bacteria</taxon>
        <taxon>Pseudomonadati</taxon>
        <taxon>Planctomycetota</taxon>
        <taxon>Planctomycetia</taxon>
        <taxon>Gemmatales</taxon>
        <taxon>Gemmataceae</taxon>
        <taxon>Urbifossiella</taxon>
    </lineage>
</organism>
<reference evidence="8 9" key="1">
    <citation type="submission" date="2019-02" db="EMBL/GenBank/DDBJ databases">
        <title>Deep-cultivation of Planctomycetes and their phenomic and genomic characterization uncovers novel biology.</title>
        <authorList>
            <person name="Wiegand S."/>
            <person name="Jogler M."/>
            <person name="Boedeker C."/>
            <person name="Pinto D."/>
            <person name="Vollmers J."/>
            <person name="Rivas-Marin E."/>
            <person name="Kohn T."/>
            <person name="Peeters S.H."/>
            <person name="Heuer A."/>
            <person name="Rast P."/>
            <person name="Oberbeckmann S."/>
            <person name="Bunk B."/>
            <person name="Jeske O."/>
            <person name="Meyerdierks A."/>
            <person name="Storesund J.E."/>
            <person name="Kallscheuer N."/>
            <person name="Luecker S."/>
            <person name="Lage O.M."/>
            <person name="Pohl T."/>
            <person name="Merkel B.J."/>
            <person name="Hornburger P."/>
            <person name="Mueller R.-W."/>
            <person name="Bruemmer F."/>
            <person name="Labrenz M."/>
            <person name="Spormann A.M."/>
            <person name="Op den Camp H."/>
            <person name="Overmann J."/>
            <person name="Amann R."/>
            <person name="Jetten M.S.M."/>
            <person name="Mascher T."/>
            <person name="Medema M.H."/>
            <person name="Devos D.P."/>
            <person name="Kaster A.-K."/>
            <person name="Ovreas L."/>
            <person name="Rohde M."/>
            <person name="Galperin M.Y."/>
            <person name="Jogler C."/>
        </authorList>
    </citation>
    <scope>NUCLEOTIDE SEQUENCE [LARGE SCALE GENOMIC DNA]</scope>
    <source>
        <strain evidence="8 9">ETA_A1</strain>
    </source>
</reference>
<feature type="domain" description="Cytochrome c" evidence="7">
    <location>
        <begin position="45"/>
        <end position="287"/>
    </location>
</feature>
<evidence type="ECO:0000256" key="2">
    <source>
        <dbReference type="ARBA" id="ARBA00022723"/>
    </source>
</evidence>
<feature type="region of interest" description="Disordered" evidence="5">
    <location>
        <begin position="340"/>
        <end position="373"/>
    </location>
</feature>
<dbReference type="AlphaFoldDB" id="A0A517XUJ4"/>
<name>A0A517XUJ4_9BACT</name>
<keyword evidence="6" id="KW-1133">Transmembrane helix</keyword>
<dbReference type="Gene3D" id="1.10.760.10">
    <property type="entry name" value="Cytochrome c-like domain"/>
    <property type="match status" value="1"/>
</dbReference>
<dbReference type="PANTHER" id="PTHR30600:SF4">
    <property type="entry name" value="CYTOCHROME C DOMAIN-CONTAINING PROTEIN"/>
    <property type="match status" value="1"/>
</dbReference>
<dbReference type="GO" id="GO:0009055">
    <property type="term" value="F:electron transfer activity"/>
    <property type="evidence" value="ECO:0007669"/>
    <property type="project" value="InterPro"/>
</dbReference>
<dbReference type="KEGG" id="uli:ETAA1_31210"/>
<dbReference type="InterPro" id="IPR009056">
    <property type="entry name" value="Cyt_c-like_dom"/>
</dbReference>
<evidence type="ECO:0000313" key="8">
    <source>
        <dbReference type="EMBL" id="QDU21156.1"/>
    </source>
</evidence>
<keyword evidence="3 4" id="KW-0408">Iron</keyword>
<evidence type="ECO:0000256" key="4">
    <source>
        <dbReference type="PROSITE-ProRule" id="PRU00433"/>
    </source>
</evidence>
<dbReference type="GO" id="GO:0020037">
    <property type="term" value="F:heme binding"/>
    <property type="evidence" value="ECO:0007669"/>
    <property type="project" value="InterPro"/>
</dbReference>
<dbReference type="GO" id="GO:0004130">
    <property type="term" value="F:cytochrome-c peroxidase activity"/>
    <property type="evidence" value="ECO:0007669"/>
    <property type="project" value="TreeGrafter"/>
</dbReference>
<dbReference type="GO" id="GO:0046872">
    <property type="term" value="F:metal ion binding"/>
    <property type="evidence" value="ECO:0007669"/>
    <property type="project" value="UniProtKB-KW"/>
</dbReference>
<evidence type="ECO:0000259" key="7">
    <source>
        <dbReference type="PROSITE" id="PS51007"/>
    </source>
</evidence>
<keyword evidence="1 4" id="KW-0349">Heme</keyword>
<dbReference type="InterPro" id="IPR010538">
    <property type="entry name" value="DHOR"/>
</dbReference>
<keyword evidence="6" id="KW-0812">Transmembrane</keyword>
<feature type="region of interest" description="Disordered" evidence="5">
    <location>
        <begin position="250"/>
        <end position="271"/>
    </location>
</feature>
<dbReference type="OrthoDB" id="9805202at2"/>
<dbReference type="Pfam" id="PF06537">
    <property type="entry name" value="DHOR"/>
    <property type="match status" value="1"/>
</dbReference>
<keyword evidence="2 4" id="KW-0479">Metal-binding</keyword>
<evidence type="ECO:0000256" key="1">
    <source>
        <dbReference type="ARBA" id="ARBA00022617"/>
    </source>
</evidence>
<dbReference type="InterPro" id="IPR036909">
    <property type="entry name" value="Cyt_c-like_dom_sf"/>
</dbReference>
<accession>A0A517XUJ4</accession>
<proteinExistence type="predicted"/>
<dbReference type="RefSeq" id="WP_145239893.1">
    <property type="nucleotide sequence ID" value="NZ_CP036273.1"/>
</dbReference>
<feature type="transmembrane region" description="Helical" evidence="6">
    <location>
        <begin position="12"/>
        <end position="30"/>
    </location>
</feature>
<evidence type="ECO:0000256" key="3">
    <source>
        <dbReference type="ARBA" id="ARBA00023004"/>
    </source>
</evidence>
<evidence type="ECO:0000256" key="6">
    <source>
        <dbReference type="SAM" id="Phobius"/>
    </source>
</evidence>
<keyword evidence="6" id="KW-0472">Membrane</keyword>
<evidence type="ECO:0000256" key="5">
    <source>
        <dbReference type="SAM" id="MobiDB-lite"/>
    </source>
</evidence>
<dbReference type="SUPFAM" id="SSF46626">
    <property type="entry name" value="Cytochrome c"/>
    <property type="match status" value="2"/>
</dbReference>
<feature type="compositionally biased region" description="Polar residues" evidence="5">
    <location>
        <begin position="253"/>
        <end position="265"/>
    </location>
</feature>
<dbReference type="Proteomes" id="UP000319576">
    <property type="component" value="Chromosome"/>
</dbReference>
<feature type="domain" description="Cytochrome c" evidence="7">
    <location>
        <begin position="296"/>
        <end position="429"/>
    </location>
</feature>